<keyword evidence="3" id="KW-1185">Reference proteome</keyword>
<evidence type="ECO:0000313" key="2">
    <source>
        <dbReference type="EMBL" id="CAK0805601.1"/>
    </source>
</evidence>
<reference evidence="2" key="1">
    <citation type="submission" date="2023-10" db="EMBL/GenBank/DDBJ databases">
        <authorList>
            <person name="Chen Y."/>
            <person name="Shah S."/>
            <person name="Dougan E. K."/>
            <person name="Thang M."/>
            <person name="Chan C."/>
        </authorList>
    </citation>
    <scope>NUCLEOTIDE SEQUENCE [LARGE SCALE GENOMIC DNA]</scope>
</reference>
<comment type="caution">
    <text evidence="2">The sequence shown here is derived from an EMBL/GenBank/DDBJ whole genome shotgun (WGS) entry which is preliminary data.</text>
</comment>
<evidence type="ECO:0000313" key="3">
    <source>
        <dbReference type="Proteomes" id="UP001189429"/>
    </source>
</evidence>
<evidence type="ECO:0000256" key="1">
    <source>
        <dbReference type="SAM" id="MobiDB-lite"/>
    </source>
</evidence>
<gene>
    <name evidence="2" type="ORF">PCOR1329_LOCUS12072</name>
</gene>
<name>A0ABN9QHU9_9DINO</name>
<protein>
    <submittedName>
        <fullName evidence="2">Uncharacterized protein</fullName>
    </submittedName>
</protein>
<dbReference type="Proteomes" id="UP001189429">
    <property type="component" value="Unassembled WGS sequence"/>
</dbReference>
<feature type="region of interest" description="Disordered" evidence="1">
    <location>
        <begin position="120"/>
        <end position="140"/>
    </location>
</feature>
<feature type="non-terminal residue" evidence="2">
    <location>
        <position position="201"/>
    </location>
</feature>
<dbReference type="EMBL" id="CAUYUJ010003503">
    <property type="protein sequence ID" value="CAK0805601.1"/>
    <property type="molecule type" value="Genomic_DNA"/>
</dbReference>
<organism evidence="2 3">
    <name type="scientific">Prorocentrum cordatum</name>
    <dbReference type="NCBI Taxonomy" id="2364126"/>
    <lineage>
        <taxon>Eukaryota</taxon>
        <taxon>Sar</taxon>
        <taxon>Alveolata</taxon>
        <taxon>Dinophyceae</taxon>
        <taxon>Prorocentrales</taxon>
        <taxon>Prorocentraceae</taxon>
        <taxon>Prorocentrum</taxon>
    </lineage>
</organism>
<sequence>MKLKRFMLMYEPPGIGLEVQVLALRTRSRTDPGSAVMHKVAVMFPGASERHRLGWAPLVVLVEFRVDSFAVGGSSPGQDVYRLVDDLIASETPLLTRRRHRPALVKLLGRLYQVEVSDADAGDEGADTMGRKASPPVPTPQLQEGCSVVFIAMQNKLREHNGETGTIQKVFPEKGKFEVMLASQEVLKVKGTENMVPLAPQ</sequence>
<accession>A0ABN9QHU9</accession>
<proteinExistence type="predicted"/>